<gene>
    <name evidence="3" type="ORF">RDB_LOCUS96586</name>
</gene>
<dbReference type="OrthoDB" id="3349377at2759"/>
<proteinExistence type="predicted"/>
<keyword evidence="1" id="KW-1133">Transmembrane helix</keyword>
<sequence length="102" mass="11557">MSVAGLIPASISKEFIDSITNIHSQLQTSRFMAISAITLLVYDWLTTLDKEMKFIWGRKWSFARVVYHLNRVLPLLLLSTILIPNILFAPSRYTSTASVLLS</sequence>
<dbReference type="Pfam" id="PF20151">
    <property type="entry name" value="DUF6533"/>
    <property type="match status" value="1"/>
</dbReference>
<evidence type="ECO:0000259" key="2">
    <source>
        <dbReference type="Pfam" id="PF20151"/>
    </source>
</evidence>
<organism evidence="3 4">
    <name type="scientific">Rhizoctonia solani</name>
    <dbReference type="NCBI Taxonomy" id="456999"/>
    <lineage>
        <taxon>Eukaryota</taxon>
        <taxon>Fungi</taxon>
        <taxon>Dikarya</taxon>
        <taxon>Basidiomycota</taxon>
        <taxon>Agaricomycotina</taxon>
        <taxon>Agaricomycetes</taxon>
        <taxon>Cantharellales</taxon>
        <taxon>Ceratobasidiaceae</taxon>
        <taxon>Rhizoctonia</taxon>
    </lineage>
</organism>
<dbReference type="EMBL" id="CAJMWV010003253">
    <property type="protein sequence ID" value="CAE6478841.1"/>
    <property type="molecule type" value="Genomic_DNA"/>
</dbReference>
<dbReference type="InterPro" id="IPR045340">
    <property type="entry name" value="DUF6533"/>
</dbReference>
<dbReference type="AlphaFoldDB" id="A0A8H3H2J5"/>
<feature type="transmembrane region" description="Helical" evidence="1">
    <location>
        <begin position="31"/>
        <end position="48"/>
    </location>
</feature>
<protein>
    <recommendedName>
        <fullName evidence="2">DUF6533 domain-containing protein</fullName>
    </recommendedName>
</protein>
<keyword evidence="1" id="KW-0472">Membrane</keyword>
<feature type="domain" description="DUF6533" evidence="2">
    <location>
        <begin position="33"/>
        <end position="76"/>
    </location>
</feature>
<reference evidence="3" key="1">
    <citation type="submission" date="2021-01" db="EMBL/GenBank/DDBJ databases">
        <authorList>
            <person name="Kaushik A."/>
        </authorList>
    </citation>
    <scope>NUCLEOTIDE SEQUENCE</scope>
    <source>
        <strain evidence="3">AG3-1AP</strain>
    </source>
</reference>
<accession>A0A8H3H2J5</accession>
<evidence type="ECO:0000256" key="1">
    <source>
        <dbReference type="SAM" id="Phobius"/>
    </source>
</evidence>
<evidence type="ECO:0000313" key="4">
    <source>
        <dbReference type="Proteomes" id="UP000663831"/>
    </source>
</evidence>
<name>A0A8H3H2J5_9AGAM</name>
<comment type="caution">
    <text evidence="3">The sequence shown here is derived from an EMBL/GenBank/DDBJ whole genome shotgun (WGS) entry which is preliminary data.</text>
</comment>
<feature type="transmembrane region" description="Helical" evidence="1">
    <location>
        <begin position="69"/>
        <end position="88"/>
    </location>
</feature>
<dbReference type="Proteomes" id="UP000663831">
    <property type="component" value="Unassembled WGS sequence"/>
</dbReference>
<evidence type="ECO:0000313" key="3">
    <source>
        <dbReference type="EMBL" id="CAE6478841.1"/>
    </source>
</evidence>
<keyword evidence="1" id="KW-0812">Transmembrane</keyword>